<dbReference type="AlphaFoldDB" id="A0A6G1IAP2"/>
<gene>
    <name evidence="2" type="ORF">EJ06DRAFT_561222</name>
</gene>
<dbReference type="EMBL" id="ML996687">
    <property type="protein sequence ID" value="KAF2405055.1"/>
    <property type="molecule type" value="Genomic_DNA"/>
</dbReference>
<sequence>MHGINFREVEKSASVSNGRIQNLCIDRALRPTDTLFVHLNSDDSILGKIPAVYEQSASRSGKRFGESVCRHADVRDVKDVQQAAITLILCGVIAHVVVPSPARHHVRLHHGEAMQVFTNGAKAIDVSHGLPPQRELSLHEGLGRGGLRKPGNASLCSNGAGRSLPSSKRLSGYPRSVPILRFLKVRADRD</sequence>
<proteinExistence type="predicted"/>
<keyword evidence="3" id="KW-1185">Reference proteome</keyword>
<evidence type="ECO:0000256" key="1">
    <source>
        <dbReference type="SAM" id="MobiDB-lite"/>
    </source>
</evidence>
<evidence type="ECO:0000313" key="3">
    <source>
        <dbReference type="Proteomes" id="UP000799640"/>
    </source>
</evidence>
<reference evidence="2" key="1">
    <citation type="journal article" date="2020" name="Stud. Mycol.">
        <title>101 Dothideomycetes genomes: a test case for predicting lifestyles and emergence of pathogens.</title>
        <authorList>
            <person name="Haridas S."/>
            <person name="Albert R."/>
            <person name="Binder M."/>
            <person name="Bloem J."/>
            <person name="Labutti K."/>
            <person name="Salamov A."/>
            <person name="Andreopoulos B."/>
            <person name="Baker S."/>
            <person name="Barry K."/>
            <person name="Bills G."/>
            <person name="Bluhm B."/>
            <person name="Cannon C."/>
            <person name="Castanera R."/>
            <person name="Culley D."/>
            <person name="Daum C."/>
            <person name="Ezra D."/>
            <person name="Gonzalez J."/>
            <person name="Henrissat B."/>
            <person name="Kuo A."/>
            <person name="Liang C."/>
            <person name="Lipzen A."/>
            <person name="Lutzoni F."/>
            <person name="Magnuson J."/>
            <person name="Mondo S."/>
            <person name="Nolan M."/>
            <person name="Ohm R."/>
            <person name="Pangilinan J."/>
            <person name="Park H.-J."/>
            <person name="Ramirez L."/>
            <person name="Alfaro M."/>
            <person name="Sun H."/>
            <person name="Tritt A."/>
            <person name="Yoshinaga Y."/>
            <person name="Zwiers L.-H."/>
            <person name="Turgeon B."/>
            <person name="Goodwin S."/>
            <person name="Spatafora J."/>
            <person name="Crous P."/>
            <person name="Grigoriev I."/>
        </authorList>
    </citation>
    <scope>NUCLEOTIDE SEQUENCE</scope>
    <source>
        <strain evidence="2">CBS 262.69</strain>
    </source>
</reference>
<organism evidence="2 3">
    <name type="scientific">Trichodelitschia bisporula</name>
    <dbReference type="NCBI Taxonomy" id="703511"/>
    <lineage>
        <taxon>Eukaryota</taxon>
        <taxon>Fungi</taxon>
        <taxon>Dikarya</taxon>
        <taxon>Ascomycota</taxon>
        <taxon>Pezizomycotina</taxon>
        <taxon>Dothideomycetes</taxon>
        <taxon>Dothideomycetes incertae sedis</taxon>
        <taxon>Phaeotrichales</taxon>
        <taxon>Phaeotrichaceae</taxon>
        <taxon>Trichodelitschia</taxon>
    </lineage>
</organism>
<name>A0A6G1IAP2_9PEZI</name>
<protein>
    <submittedName>
        <fullName evidence="2">Uncharacterized protein</fullName>
    </submittedName>
</protein>
<accession>A0A6G1IAP2</accession>
<evidence type="ECO:0000313" key="2">
    <source>
        <dbReference type="EMBL" id="KAF2405055.1"/>
    </source>
</evidence>
<dbReference type="Proteomes" id="UP000799640">
    <property type="component" value="Unassembled WGS sequence"/>
</dbReference>
<feature type="region of interest" description="Disordered" evidence="1">
    <location>
        <begin position="140"/>
        <end position="170"/>
    </location>
</feature>